<evidence type="ECO:0000256" key="1">
    <source>
        <dbReference type="ARBA" id="ARBA00004279"/>
    </source>
</evidence>
<keyword evidence="14" id="KW-0739">Sodium transport</keyword>
<comment type="function">
    <text evidence="24">Forms voltage-independent, pH-gated trimeric sodium channels that act as postsynaptic excitatory receptors in the nervous system, playing a crucial role in regulating synaptic plasticity, learning, and memory. Upon extracellular pH drop this channel elicits transient, fast activating, and completely desensitizing inward currents. Displays high selectivity for sodium ions but can also permit the permeation of other cations. Regulates more or less directly intracellular calcium concentration and CaMKII phosphorylation, and thereby the density of dendritic spines. Modulates neuronal activity in the circuits underlying innate fear.</text>
</comment>
<keyword evidence="6 28" id="KW-0812">Transmembrane</keyword>
<evidence type="ECO:0000256" key="17">
    <source>
        <dbReference type="ARBA" id="ARBA00023303"/>
    </source>
</evidence>
<dbReference type="FunFam" id="2.60.470.10:FF:000001">
    <property type="entry name" value="Acid-sensing (proton-gated) ion channel family member 4a"/>
    <property type="match status" value="1"/>
</dbReference>
<reference evidence="29" key="3">
    <citation type="submission" date="2025-09" db="UniProtKB">
        <authorList>
            <consortium name="Ensembl"/>
        </authorList>
    </citation>
    <scope>IDENTIFICATION</scope>
</reference>
<keyword evidence="7 28" id="KW-1133">Transmembrane helix</keyword>
<organism evidence="29 30">
    <name type="scientific">Oncorhynchus mykiss</name>
    <name type="common">Rainbow trout</name>
    <name type="synonym">Salmo gairdneri</name>
    <dbReference type="NCBI Taxonomy" id="8022"/>
    <lineage>
        <taxon>Eukaryota</taxon>
        <taxon>Metazoa</taxon>
        <taxon>Chordata</taxon>
        <taxon>Craniata</taxon>
        <taxon>Vertebrata</taxon>
        <taxon>Euteleostomi</taxon>
        <taxon>Actinopterygii</taxon>
        <taxon>Neopterygii</taxon>
        <taxon>Teleostei</taxon>
        <taxon>Protacanthopterygii</taxon>
        <taxon>Salmoniformes</taxon>
        <taxon>Salmonidae</taxon>
        <taxon>Salmoninae</taxon>
        <taxon>Oncorhynchus</taxon>
    </lineage>
</organism>
<keyword evidence="12" id="KW-1015">Disulfide bond</keyword>
<evidence type="ECO:0000313" key="30">
    <source>
        <dbReference type="Proteomes" id="UP000694395"/>
    </source>
</evidence>
<comment type="catalytic activity">
    <reaction evidence="23">
        <text>Li(+)(in) = Li(+)(out)</text>
        <dbReference type="Rhea" id="RHEA:78551"/>
        <dbReference type="ChEBI" id="CHEBI:49713"/>
    </reaction>
</comment>
<evidence type="ECO:0000256" key="8">
    <source>
        <dbReference type="ARBA" id="ARBA00023018"/>
    </source>
</evidence>
<dbReference type="Gene3D" id="1.10.287.820">
    <property type="entry name" value="Acid-sensing ion channel domain"/>
    <property type="match status" value="1"/>
</dbReference>
<dbReference type="PANTHER" id="PTHR11690">
    <property type="entry name" value="AMILORIDE-SENSITIVE SODIUM CHANNEL-RELATED"/>
    <property type="match status" value="1"/>
</dbReference>
<protein>
    <recommendedName>
        <fullName evidence="25">Acid-sensing ion channel 1</fullName>
    </recommendedName>
    <alternativeName>
        <fullName evidence="26">Amiloride-sensitive cation channel 2, neuronal</fullName>
    </alternativeName>
</protein>
<evidence type="ECO:0000256" key="14">
    <source>
        <dbReference type="ARBA" id="ARBA00023201"/>
    </source>
</evidence>
<evidence type="ECO:0000256" key="24">
    <source>
        <dbReference type="ARBA" id="ARBA00060249"/>
    </source>
</evidence>
<dbReference type="GO" id="GO:0045211">
    <property type="term" value="C:postsynaptic membrane"/>
    <property type="evidence" value="ECO:0007669"/>
    <property type="project" value="UniProtKB-SubCell"/>
</dbReference>
<dbReference type="NCBIfam" id="TIGR00859">
    <property type="entry name" value="ENaC"/>
    <property type="match status" value="1"/>
</dbReference>
<comment type="catalytic activity">
    <reaction evidence="20">
        <text>Na(+)(in) = Na(+)(out)</text>
        <dbReference type="Rhea" id="RHEA:34963"/>
        <dbReference type="ChEBI" id="CHEBI:29101"/>
    </reaction>
</comment>
<dbReference type="FunFam" id="1.10.287.770:FF:000001">
    <property type="entry name" value="Acid-sensing ion channel subunit 1"/>
    <property type="match status" value="1"/>
</dbReference>
<name>A0A8C7U0B0_ONCMY</name>
<comment type="catalytic activity">
    <reaction evidence="19">
        <text>K(+)(in) = K(+)(out)</text>
        <dbReference type="Rhea" id="RHEA:29463"/>
        <dbReference type="ChEBI" id="CHEBI:29103"/>
    </reaction>
</comment>
<keyword evidence="9" id="KW-0915">Sodium</keyword>
<evidence type="ECO:0000256" key="28">
    <source>
        <dbReference type="SAM" id="Phobius"/>
    </source>
</evidence>
<gene>
    <name evidence="29" type="primary">LOC110532037</name>
</gene>
<reference evidence="29" key="2">
    <citation type="submission" date="2025-08" db="UniProtKB">
        <authorList>
            <consortium name="Ensembl"/>
        </authorList>
    </citation>
    <scope>IDENTIFICATION</scope>
</reference>
<evidence type="ECO:0000256" key="12">
    <source>
        <dbReference type="ARBA" id="ARBA00023157"/>
    </source>
</evidence>
<evidence type="ECO:0000256" key="15">
    <source>
        <dbReference type="ARBA" id="ARBA00023257"/>
    </source>
</evidence>
<keyword evidence="13" id="KW-0325">Glycoprotein</keyword>
<evidence type="ECO:0000256" key="10">
    <source>
        <dbReference type="ARBA" id="ARBA00023065"/>
    </source>
</evidence>
<keyword evidence="30" id="KW-1185">Reference proteome</keyword>
<dbReference type="GeneTree" id="ENSGT00940000158414"/>
<proteinExistence type="inferred from homology"/>
<dbReference type="AlphaFoldDB" id="A0A8C7U0B0"/>
<dbReference type="Gene3D" id="1.10.3590.10">
    <property type="entry name" value="acid-sensing ion channel 1 domain"/>
    <property type="match status" value="2"/>
</dbReference>
<accession>A0A8C7U0B0</accession>
<evidence type="ECO:0000256" key="6">
    <source>
        <dbReference type="ARBA" id="ARBA00022692"/>
    </source>
</evidence>
<evidence type="ECO:0000313" key="29">
    <source>
        <dbReference type="Ensembl" id="ENSOMYP00000085814.1"/>
    </source>
</evidence>
<evidence type="ECO:0000256" key="19">
    <source>
        <dbReference type="ARBA" id="ARBA00034430"/>
    </source>
</evidence>
<keyword evidence="3" id="KW-0813">Transport</keyword>
<keyword evidence="16" id="KW-0966">Cell projection</keyword>
<feature type="transmembrane region" description="Helical" evidence="28">
    <location>
        <begin position="44"/>
        <end position="68"/>
    </location>
</feature>
<evidence type="ECO:0000256" key="11">
    <source>
        <dbReference type="ARBA" id="ARBA00023136"/>
    </source>
</evidence>
<keyword evidence="15" id="KW-0628">Postsynaptic cell membrane</keyword>
<evidence type="ECO:0000256" key="13">
    <source>
        <dbReference type="ARBA" id="ARBA00023180"/>
    </source>
</evidence>
<evidence type="ECO:0000256" key="2">
    <source>
        <dbReference type="ARBA" id="ARBA00004651"/>
    </source>
</evidence>
<dbReference type="Proteomes" id="UP000694395">
    <property type="component" value="Chromosome 9"/>
</dbReference>
<evidence type="ECO:0000256" key="7">
    <source>
        <dbReference type="ARBA" id="ARBA00022989"/>
    </source>
</evidence>
<evidence type="ECO:0000256" key="25">
    <source>
        <dbReference type="ARBA" id="ARBA00069596"/>
    </source>
</evidence>
<dbReference type="Pfam" id="PF00858">
    <property type="entry name" value="ASC"/>
    <property type="match status" value="1"/>
</dbReference>
<dbReference type="PROSITE" id="PS01206">
    <property type="entry name" value="ASC"/>
    <property type="match status" value="1"/>
</dbReference>
<evidence type="ECO:0000256" key="22">
    <source>
        <dbReference type="ARBA" id="ARBA00038517"/>
    </source>
</evidence>
<evidence type="ECO:0000256" key="20">
    <source>
        <dbReference type="ARBA" id="ARBA00036239"/>
    </source>
</evidence>
<evidence type="ECO:0000256" key="4">
    <source>
        <dbReference type="ARBA" id="ARBA00022461"/>
    </source>
</evidence>
<evidence type="ECO:0000256" key="21">
    <source>
        <dbReference type="ARBA" id="ARBA00036634"/>
    </source>
</evidence>
<dbReference type="PANTHER" id="PTHR11690:SF170">
    <property type="entry name" value="ACID-SENSING ION CHANNEL 1"/>
    <property type="match status" value="1"/>
</dbReference>
<dbReference type="InterPro" id="IPR004724">
    <property type="entry name" value="ENaC_chordates"/>
</dbReference>
<dbReference type="InterPro" id="IPR001873">
    <property type="entry name" value="ENaC"/>
</dbReference>
<comment type="similarity">
    <text evidence="22">Belongs to the amiloride-sensitive sodium channel (TC 1.A.6) family. ASIC1 subfamily.</text>
</comment>
<comment type="catalytic activity">
    <reaction evidence="21">
        <text>Ca(2+)(in) = Ca(2+)(out)</text>
        <dbReference type="Rhea" id="RHEA:29671"/>
        <dbReference type="ChEBI" id="CHEBI:29108"/>
    </reaction>
</comment>
<dbReference type="GO" id="GO:0030425">
    <property type="term" value="C:dendrite"/>
    <property type="evidence" value="ECO:0007669"/>
    <property type="project" value="UniProtKB-SubCell"/>
</dbReference>
<dbReference type="Ensembl" id="ENSOMYT00000093536.2">
    <property type="protein sequence ID" value="ENSOMYP00000085814.1"/>
    <property type="gene ID" value="ENSOMYG00000039443.2"/>
</dbReference>
<dbReference type="PRINTS" id="PR01078">
    <property type="entry name" value="AMINACHANNEL"/>
</dbReference>
<evidence type="ECO:0000256" key="3">
    <source>
        <dbReference type="ARBA" id="ARBA00022448"/>
    </source>
</evidence>
<evidence type="ECO:0000256" key="16">
    <source>
        <dbReference type="ARBA" id="ARBA00023273"/>
    </source>
</evidence>
<comment type="subcellular location">
    <subcellularLocation>
        <location evidence="2">Cell membrane</location>
        <topology evidence="2">Multi-pass membrane protein</topology>
    </subcellularLocation>
    <subcellularLocation>
        <location evidence="1">Cell projection</location>
        <location evidence="1">Dendrite</location>
    </subcellularLocation>
    <subcellularLocation>
        <location evidence="18">Postsynaptic cell membrane</location>
    </subcellularLocation>
</comment>
<evidence type="ECO:0000256" key="9">
    <source>
        <dbReference type="ARBA" id="ARBA00023053"/>
    </source>
</evidence>
<keyword evidence="4" id="KW-0894">Sodium channel</keyword>
<keyword evidence="17" id="KW-0407">Ion channel</keyword>
<sequence>VTALLESEEMDCKKPPAIEVFAHNSTLHGISHIFTYERVCVKRCLWVVFFLGSLTLLLFVCVDRIHFYLEYPHVTKLDEISTPMMVFPAVTFCNLNFFRFSHVTRNDLYHAGELLALLNQRYEIRDTHLVEDSVLEALKDKADFHNFKPRPFNMREFYDRTGHDIKDMLLACHFRGAECSADDFQVVFTRYGKCYTFNAGGEGRTPLITTKGGMGNGLELMLDIQQDEYIPVWGETDETTFEAGIKVQIHSQEEPSFIDQLGFGVAPGFQTFVSCQEQRLIYLPPPWGDCKVTRIDSEFFESYSITACRIDCETRYLVENCNCRMVHMPGDAPYCTPELYKECADPALDFLVERDNDFCVCETPCNMTRYSKELSFVKIPSKASAKYLAKKYNKSEQYIADNILVLDIFFEALNYEMIEQKKAYEVAGLLGDIGGQMGLFIGASLLTILELFDYIYENETFMLATHNSQRERHTHRNDSRNVHLFSYQPLSQIESITDLCKGYLCFLTGDKVQALSTLREETQAQQQRPGSCSEPGRCEMSRQ</sequence>
<keyword evidence="5" id="KW-1003">Cell membrane</keyword>
<keyword evidence="10" id="KW-0406">Ion transport</keyword>
<feature type="region of interest" description="Disordered" evidence="27">
    <location>
        <begin position="520"/>
        <end position="543"/>
    </location>
</feature>
<dbReference type="FunFam" id="1.10.287.820:FF:000001">
    <property type="entry name" value="acid-sensing ion channel 1 isoform X2"/>
    <property type="match status" value="1"/>
</dbReference>
<keyword evidence="11 28" id="KW-0472">Membrane</keyword>
<evidence type="ECO:0000256" key="27">
    <source>
        <dbReference type="SAM" id="MobiDB-lite"/>
    </source>
</evidence>
<dbReference type="FunFam" id="1.10.3590.10:FF:000002">
    <property type="entry name" value="acid-sensing ion channel 1 isoform X2"/>
    <property type="match status" value="1"/>
</dbReference>
<reference evidence="29" key="1">
    <citation type="submission" date="2020-07" db="EMBL/GenBank/DDBJ databases">
        <title>A long reads based de novo assembly of the rainbow trout Arlee double haploid line genome.</title>
        <authorList>
            <person name="Gao G."/>
            <person name="Palti Y."/>
        </authorList>
    </citation>
    <scope>NUCLEOTIDE SEQUENCE [LARGE SCALE GENOMIC DNA]</scope>
</reference>
<dbReference type="Gene3D" id="1.10.287.770">
    <property type="entry name" value="YojJ-like"/>
    <property type="match status" value="2"/>
</dbReference>
<evidence type="ECO:0000256" key="23">
    <source>
        <dbReference type="ARBA" id="ARBA00044635"/>
    </source>
</evidence>
<dbReference type="GO" id="GO:0015280">
    <property type="term" value="F:ligand-gated sodium channel activity"/>
    <property type="evidence" value="ECO:0007669"/>
    <property type="project" value="InterPro"/>
</dbReference>
<evidence type="ECO:0000256" key="5">
    <source>
        <dbReference type="ARBA" id="ARBA00022475"/>
    </source>
</evidence>
<evidence type="ECO:0000256" key="26">
    <source>
        <dbReference type="ARBA" id="ARBA00077346"/>
    </source>
</evidence>
<keyword evidence="8" id="KW-0770">Synapse</keyword>
<dbReference type="InterPro" id="IPR020903">
    <property type="entry name" value="ENaC_CS"/>
</dbReference>
<evidence type="ECO:0000256" key="18">
    <source>
        <dbReference type="ARBA" id="ARBA00034100"/>
    </source>
</evidence>